<dbReference type="InterPro" id="IPR043748">
    <property type="entry name" value="DUF5693"/>
</dbReference>
<feature type="transmembrane region" description="Helical" evidence="1">
    <location>
        <begin position="350"/>
        <end position="369"/>
    </location>
</feature>
<dbReference type="EMBL" id="JBEPMP010000001">
    <property type="protein sequence ID" value="MET3726999.1"/>
    <property type="molecule type" value="Genomic_DNA"/>
</dbReference>
<feature type="transmembrane region" description="Helical" evidence="1">
    <location>
        <begin position="431"/>
        <end position="454"/>
    </location>
</feature>
<keyword evidence="1" id="KW-1133">Transmembrane helix</keyword>
<feature type="transmembrane region" description="Helical" evidence="1">
    <location>
        <begin position="609"/>
        <end position="629"/>
    </location>
</feature>
<sequence length="643" mass="72269">MKKVLFGLLIVCLLLTSPMIYERIKTESANNTYEVMVPYTDIEILKSEDVSAKKIYKGLKEAKVHSITLEPENLSSLETQGIVAVLSKSDIQNYFALTNNPNINSLPTTDGIFISYLKEGHRSEPYLQRAFKDKITEITANNQKFYFIEGKDTEDLKMEDKSLGYFSADAYEEITSNGFQVVPRIKNAFSSAEEEAHSSNDQMVNQLLKFPKNEVDKVLFIGKEVVGYDGSSKDKLVEYAKKLKANDYDVVTIEGTEQKGMQTFAKEMNYDVERLYSENRTSENAASERLSRAIKERNIRTVLVKVQKLDDKSADAEFKQVINEINDFHREAPGYFKTGEAQPFKDLKDYSLLHLFAFLGSSVYLALAAASVHKKLTWLGLIGGLVISTGYLLLGAGILLKGLALLVAVSGPIWAVLRIKELKDMKLAKLILHYLISAVIVFAGAWLVVTLMYGNPYLYKLEEFRGIKVLLALPILVTAVVLGLKINHASSIRKLISYFNSPVRYWHVLLFGMVAVVGAYYLSRSGNAGTASALELTFRSKLEEIMFVRPRTKEFLIGFPFFVFGLYLFRKHAGIASAFLVVGAIGFASMMNTFTHLHIPLLLSVLRSVYALAIGLVIGLIIIAVYKALRDKLYPYVRERWIQ</sequence>
<feature type="transmembrane region" description="Helical" evidence="1">
    <location>
        <begin position="552"/>
        <end position="569"/>
    </location>
</feature>
<gene>
    <name evidence="2" type="ORF">ABID52_000580</name>
</gene>
<dbReference type="Proteomes" id="UP001549097">
    <property type="component" value="Unassembled WGS sequence"/>
</dbReference>
<evidence type="ECO:0000313" key="2">
    <source>
        <dbReference type="EMBL" id="MET3726999.1"/>
    </source>
</evidence>
<keyword evidence="1" id="KW-0472">Membrane</keyword>
<accession>A0ABV2LFY3</accession>
<dbReference type="Pfam" id="PF18949">
    <property type="entry name" value="DUF5693"/>
    <property type="match status" value="1"/>
</dbReference>
<feature type="transmembrane region" description="Helical" evidence="1">
    <location>
        <begin position="466"/>
        <end position="484"/>
    </location>
</feature>
<organism evidence="2 3">
    <name type="scientific">Fictibacillus halophilus</name>
    <dbReference type="NCBI Taxonomy" id="1610490"/>
    <lineage>
        <taxon>Bacteria</taxon>
        <taxon>Bacillati</taxon>
        <taxon>Bacillota</taxon>
        <taxon>Bacilli</taxon>
        <taxon>Bacillales</taxon>
        <taxon>Fictibacillaceae</taxon>
        <taxon>Fictibacillus</taxon>
    </lineage>
</organism>
<reference evidence="2 3" key="1">
    <citation type="submission" date="2024-06" db="EMBL/GenBank/DDBJ databases">
        <title>Genomic Encyclopedia of Type Strains, Phase IV (KMG-IV): sequencing the most valuable type-strain genomes for metagenomic binning, comparative biology and taxonomic classification.</title>
        <authorList>
            <person name="Goeker M."/>
        </authorList>
    </citation>
    <scope>NUCLEOTIDE SEQUENCE [LARGE SCALE GENOMIC DNA]</scope>
    <source>
        <strain evidence="2 3">DSM 100124</strain>
    </source>
</reference>
<feature type="transmembrane region" description="Helical" evidence="1">
    <location>
        <begin position="576"/>
        <end position="597"/>
    </location>
</feature>
<feature type="transmembrane region" description="Helical" evidence="1">
    <location>
        <begin position="505"/>
        <end position="522"/>
    </location>
</feature>
<name>A0ABV2LFY3_9BACL</name>
<protein>
    <submittedName>
        <fullName evidence="2">Uncharacterized protein</fullName>
    </submittedName>
</protein>
<evidence type="ECO:0000313" key="3">
    <source>
        <dbReference type="Proteomes" id="UP001549097"/>
    </source>
</evidence>
<keyword evidence="1" id="KW-0812">Transmembrane</keyword>
<proteinExistence type="predicted"/>
<comment type="caution">
    <text evidence="2">The sequence shown here is derived from an EMBL/GenBank/DDBJ whole genome shotgun (WGS) entry which is preliminary data.</text>
</comment>
<evidence type="ECO:0000256" key="1">
    <source>
        <dbReference type="SAM" id="Phobius"/>
    </source>
</evidence>
<keyword evidence="3" id="KW-1185">Reference proteome</keyword>
<dbReference type="RefSeq" id="WP_198768403.1">
    <property type="nucleotide sequence ID" value="NZ_JAEACF010000001.1"/>
</dbReference>